<dbReference type="Proteomes" id="UP000030710">
    <property type="component" value="Unassembled WGS sequence"/>
</dbReference>
<sequence>MSMMTRVVVPVRYPLTEHSQATLAEAISIARERTAELTVLHVDLYQQGDDVTRAELKHAVETAFGSIGRARYVVRRGFLVEETILEEVAADDADIVIIGSKQVSRWRQMLRRVIDDPNIESYLKDKLECAVITVEHDSIE</sequence>
<gene>
    <name evidence="2" type="ORF">J07HQW2_01378</name>
</gene>
<protein>
    <submittedName>
        <fullName evidence="2">Universal stress protein family</fullName>
    </submittedName>
</protein>
<dbReference type="eggNOG" id="arCOG06441">
    <property type="taxonomic scope" value="Archaea"/>
</dbReference>
<dbReference type="InterPro" id="IPR006016">
    <property type="entry name" value="UspA"/>
</dbReference>
<dbReference type="InterPro" id="IPR014729">
    <property type="entry name" value="Rossmann-like_a/b/a_fold"/>
</dbReference>
<dbReference type="Gene3D" id="3.40.50.620">
    <property type="entry name" value="HUPs"/>
    <property type="match status" value="1"/>
</dbReference>
<feature type="domain" description="UspA" evidence="1">
    <location>
        <begin position="3"/>
        <end position="110"/>
    </location>
</feature>
<proteinExistence type="predicted"/>
<dbReference type="AlphaFoldDB" id="U1PRH6"/>
<accession>U1PRH6</accession>
<name>U1PRH6_9EURY</name>
<dbReference type="Pfam" id="PF00582">
    <property type="entry name" value="Usp"/>
    <property type="match status" value="1"/>
</dbReference>
<dbReference type="SUPFAM" id="SSF52402">
    <property type="entry name" value="Adenine nucleotide alpha hydrolases-like"/>
    <property type="match status" value="1"/>
</dbReference>
<dbReference type="HOGENOM" id="CLU_1754636_0_0_2"/>
<reference evidence="2 3" key="1">
    <citation type="journal article" date="2013" name="PLoS ONE">
        <title>Assembly-driven community genomics of a hypersaline microbial ecosystem.</title>
        <authorList>
            <person name="Podell S."/>
            <person name="Ugalde J.A."/>
            <person name="Narasingarao P."/>
            <person name="Banfield J.F."/>
            <person name="Heidelberg K.B."/>
            <person name="Allen E.E."/>
        </authorList>
    </citation>
    <scope>NUCLEOTIDE SEQUENCE [LARGE SCALE GENOMIC DNA]</scope>
    <source>
        <strain evidence="3">J07HQW2</strain>
    </source>
</reference>
<dbReference type="CDD" id="cd00293">
    <property type="entry name" value="USP-like"/>
    <property type="match status" value="1"/>
</dbReference>
<organism evidence="2 3">
    <name type="scientific">Haloquadratum walsbyi J07HQW2</name>
    <dbReference type="NCBI Taxonomy" id="1238425"/>
    <lineage>
        <taxon>Archaea</taxon>
        <taxon>Methanobacteriati</taxon>
        <taxon>Methanobacteriota</taxon>
        <taxon>Stenosarchaea group</taxon>
        <taxon>Halobacteria</taxon>
        <taxon>Halobacteriales</taxon>
        <taxon>Haloferacaceae</taxon>
        <taxon>Haloquadratum</taxon>
    </lineage>
</organism>
<evidence type="ECO:0000259" key="1">
    <source>
        <dbReference type="Pfam" id="PF00582"/>
    </source>
</evidence>
<dbReference type="EMBL" id="KE356561">
    <property type="protein sequence ID" value="ERG94936.1"/>
    <property type="molecule type" value="Genomic_DNA"/>
</dbReference>
<evidence type="ECO:0000313" key="2">
    <source>
        <dbReference type="EMBL" id="ERG94936.1"/>
    </source>
</evidence>
<evidence type="ECO:0000313" key="3">
    <source>
        <dbReference type="Proteomes" id="UP000030710"/>
    </source>
</evidence>